<comment type="caution">
    <text evidence="3">The sequence shown here is derived from an EMBL/GenBank/DDBJ whole genome shotgun (WGS) entry which is preliminary data.</text>
</comment>
<evidence type="ECO:0000313" key="4">
    <source>
        <dbReference type="Proteomes" id="UP001299046"/>
    </source>
</evidence>
<reference evidence="3 4" key="1">
    <citation type="submission" date="2023-12" db="EMBL/GenBank/DDBJ databases">
        <title>Description of new species of Mycobacterium terrae complex isolated from sewage at the Sao Paulo Zoological Park Foundation in Brazil.</title>
        <authorList>
            <person name="Romagnoli C.L."/>
            <person name="Conceicao E.C."/>
            <person name="Machado E."/>
            <person name="Barreto L.B.P.F."/>
            <person name="Sharma A."/>
            <person name="Silva N.M."/>
            <person name="Marques L.E."/>
            <person name="Juliana M.A."/>
            <person name="Lourenco M.C.S."/>
            <person name="Digiampietri L.A."/>
            <person name="Suffys P.N."/>
            <person name="Viana-Niero C."/>
        </authorList>
    </citation>
    <scope>NUCLEOTIDE SEQUENCE [LARGE SCALE GENOMIC DNA]</scope>
    <source>
        <strain evidence="3 4">MYC123</strain>
    </source>
</reference>
<name>A0ABU5YEP5_9MYCO</name>
<feature type="domain" description="PE-PPE" evidence="2">
    <location>
        <begin position="80"/>
        <end position="232"/>
    </location>
</feature>
<dbReference type="Pfam" id="PF08237">
    <property type="entry name" value="PE-PPE"/>
    <property type="match status" value="1"/>
</dbReference>
<dbReference type="EMBL" id="JAYJJT010000002">
    <property type="protein sequence ID" value="MEB3048528.1"/>
    <property type="molecule type" value="Genomic_DNA"/>
</dbReference>
<keyword evidence="4" id="KW-1185">Reference proteome</keyword>
<proteinExistence type="predicted"/>
<evidence type="ECO:0000256" key="1">
    <source>
        <dbReference type="SAM" id="MobiDB-lite"/>
    </source>
</evidence>
<feature type="region of interest" description="Disordered" evidence="1">
    <location>
        <begin position="209"/>
        <end position="252"/>
    </location>
</feature>
<sequence length="252" mass="26497">MASITVAMVLHPAPARGAGITYTIESFDFDGVMGVSMSVTQKQLGGRLCPCVKVPYPADGLHNDEGAAAIANAPLRAGDTVLGFSLGSQVISLYLARHTPPPGVRFVLLGDTFARNDELVAAGQGVPADIANPVTLVAREYDGWSDAPTNKASPHYRLALQNAQAGAGTIHDYVNARLDDPANVVRTRGNITTVLIPTQQLPLNIGLRKSGRSAEADRLDAEQRPLIDSAYDRPGPTPDQLAASTGQQVGSH</sequence>
<organism evidence="3 4">
    <name type="scientific">[Mycobacterium] zoologicum</name>
    <dbReference type="NCBI Taxonomy" id="2872311"/>
    <lineage>
        <taxon>Bacteria</taxon>
        <taxon>Bacillati</taxon>
        <taxon>Actinomycetota</taxon>
        <taxon>Actinomycetes</taxon>
        <taxon>Mycobacteriales</taxon>
        <taxon>Mycobacteriaceae</taxon>
        <taxon>Mycolicibacter</taxon>
    </lineage>
</organism>
<feature type="compositionally biased region" description="Basic and acidic residues" evidence="1">
    <location>
        <begin position="212"/>
        <end position="225"/>
    </location>
</feature>
<dbReference type="RefSeq" id="WP_224860425.1">
    <property type="nucleotide sequence ID" value="NZ_JAYJJT010000002.1"/>
</dbReference>
<gene>
    <name evidence="3" type="ORF">KV112_02060</name>
</gene>
<dbReference type="InterPro" id="IPR013228">
    <property type="entry name" value="PE-PPE_C"/>
</dbReference>
<feature type="compositionally biased region" description="Polar residues" evidence="1">
    <location>
        <begin position="242"/>
        <end position="252"/>
    </location>
</feature>
<evidence type="ECO:0000259" key="2">
    <source>
        <dbReference type="Pfam" id="PF08237"/>
    </source>
</evidence>
<accession>A0ABU5YEP5</accession>
<protein>
    <submittedName>
        <fullName evidence="3">PE-PPE domain-containing protein</fullName>
    </submittedName>
</protein>
<dbReference type="Proteomes" id="UP001299046">
    <property type="component" value="Unassembled WGS sequence"/>
</dbReference>
<evidence type="ECO:0000313" key="3">
    <source>
        <dbReference type="EMBL" id="MEB3048528.1"/>
    </source>
</evidence>